<dbReference type="AlphaFoldDB" id="A0A0C4DY88"/>
<dbReference type="EMBL" id="ADBL01001171">
    <property type="status" value="NOT_ANNOTATED_CDS"/>
    <property type="molecule type" value="Genomic_DNA"/>
</dbReference>
<dbReference type="VEuPathDB" id="FungiDB:MAPG_04999"/>
<reference evidence="10" key="2">
    <citation type="submission" date="2010-05" db="EMBL/GenBank/DDBJ databases">
        <title>The genome sequence of Magnaporthe poae strain ATCC 64411.</title>
        <authorList>
            <person name="Ma L.-J."/>
            <person name="Dead R."/>
            <person name="Young S."/>
            <person name="Zeng Q."/>
            <person name="Koehrsen M."/>
            <person name="Alvarado L."/>
            <person name="Berlin A."/>
            <person name="Chapman S.B."/>
            <person name="Chen Z."/>
            <person name="Freedman E."/>
            <person name="Gellesch M."/>
            <person name="Goldberg J."/>
            <person name="Griggs A."/>
            <person name="Gujja S."/>
            <person name="Heilman E.R."/>
            <person name="Heiman D."/>
            <person name="Hepburn T."/>
            <person name="Howarth C."/>
            <person name="Jen D."/>
            <person name="Larson L."/>
            <person name="Mehta T."/>
            <person name="Neiman D."/>
            <person name="Pearson M."/>
            <person name="Roberts A."/>
            <person name="Saif S."/>
            <person name="Shea T."/>
            <person name="Shenoy N."/>
            <person name="Sisk P."/>
            <person name="Stolte C."/>
            <person name="Sykes S."/>
            <person name="Walk T."/>
            <person name="White J."/>
            <person name="Yandava C."/>
            <person name="Haas B."/>
            <person name="Nusbaum C."/>
            <person name="Birren B."/>
        </authorList>
    </citation>
    <scope>NUCLEOTIDE SEQUENCE [LARGE SCALE GENOMIC DNA]</scope>
    <source>
        <strain evidence="10">ATCC 64411 / 73-15</strain>
    </source>
</reference>
<dbReference type="EMBL" id="GL876969">
    <property type="protein sequence ID" value="KLU85980.1"/>
    <property type="molecule type" value="Genomic_DNA"/>
</dbReference>
<dbReference type="OrthoDB" id="76676at2759"/>
<gene>
    <name evidence="8" type="ORF">MAPG_04999</name>
</gene>
<feature type="compositionally biased region" description="Gly residues" evidence="7">
    <location>
        <begin position="616"/>
        <end position="625"/>
    </location>
</feature>
<feature type="compositionally biased region" description="Basic and acidic residues" evidence="7">
    <location>
        <begin position="171"/>
        <end position="203"/>
    </location>
</feature>
<evidence type="ECO:0000256" key="7">
    <source>
        <dbReference type="SAM" id="MobiDB-lite"/>
    </source>
</evidence>
<dbReference type="OMA" id="IPIMTTK"/>
<feature type="region of interest" description="Disordered" evidence="7">
    <location>
        <begin position="152"/>
        <end position="203"/>
    </location>
</feature>
<dbReference type="PANTHER" id="PTHR13011">
    <property type="entry name" value="TFIIF-ALPHA"/>
    <property type="match status" value="1"/>
</dbReference>
<reference evidence="9" key="4">
    <citation type="journal article" date="2015" name="G3 (Bethesda)">
        <title>Genome sequences of three phytopathogenic species of the Magnaporthaceae family of fungi.</title>
        <authorList>
            <person name="Okagaki L.H."/>
            <person name="Nunes C.C."/>
            <person name="Sailsbery J."/>
            <person name="Clay B."/>
            <person name="Brown D."/>
            <person name="John T."/>
            <person name="Oh Y."/>
            <person name="Young N."/>
            <person name="Fitzgerald M."/>
            <person name="Haas B.J."/>
            <person name="Zeng Q."/>
            <person name="Young S."/>
            <person name="Adiconis X."/>
            <person name="Fan L."/>
            <person name="Levin J.Z."/>
            <person name="Mitchell T.K."/>
            <person name="Okubara P.A."/>
            <person name="Farman M.L."/>
            <person name="Kohn L.M."/>
            <person name="Birren B."/>
            <person name="Ma L.-J."/>
            <person name="Dean R.A."/>
        </authorList>
    </citation>
    <scope>NUCLEOTIDE SEQUENCE</scope>
    <source>
        <strain evidence="9">ATCC 64411 / 73-15</strain>
    </source>
</reference>
<evidence type="ECO:0000256" key="6">
    <source>
        <dbReference type="ARBA" id="ARBA00023242"/>
    </source>
</evidence>
<dbReference type="STRING" id="644358.A0A0C4DY88"/>
<dbReference type="InterPro" id="IPR008851">
    <property type="entry name" value="TFIIF-alpha"/>
</dbReference>
<feature type="compositionally biased region" description="Low complexity" evidence="7">
    <location>
        <begin position="478"/>
        <end position="487"/>
    </location>
</feature>
<keyword evidence="10" id="KW-1185">Reference proteome</keyword>
<feature type="compositionally biased region" description="Basic and acidic residues" evidence="7">
    <location>
        <begin position="417"/>
        <end position="428"/>
    </location>
</feature>
<dbReference type="GO" id="GO:0001096">
    <property type="term" value="F:TFIIF-class transcription factor complex binding"/>
    <property type="evidence" value="ECO:0007669"/>
    <property type="project" value="TreeGrafter"/>
</dbReference>
<feature type="compositionally biased region" description="Polar residues" evidence="7">
    <location>
        <begin position="569"/>
        <end position="584"/>
    </location>
</feature>
<reference evidence="8" key="1">
    <citation type="submission" date="2010-05" db="EMBL/GenBank/DDBJ databases">
        <title>The Genome Sequence of Magnaporthe poae strain ATCC 64411.</title>
        <authorList>
            <consortium name="The Broad Institute Genome Sequencing Platform"/>
            <consortium name="Broad Institute Genome Sequencing Center for Infectious Disease"/>
            <person name="Ma L.-J."/>
            <person name="Dead R."/>
            <person name="Young S."/>
            <person name="Zeng Q."/>
            <person name="Koehrsen M."/>
            <person name="Alvarado L."/>
            <person name="Berlin A."/>
            <person name="Chapman S.B."/>
            <person name="Chen Z."/>
            <person name="Freedman E."/>
            <person name="Gellesch M."/>
            <person name="Goldberg J."/>
            <person name="Griggs A."/>
            <person name="Gujja S."/>
            <person name="Heilman E.R."/>
            <person name="Heiman D."/>
            <person name="Hepburn T."/>
            <person name="Howarth C."/>
            <person name="Jen D."/>
            <person name="Larson L."/>
            <person name="Mehta T."/>
            <person name="Neiman D."/>
            <person name="Pearson M."/>
            <person name="Roberts A."/>
            <person name="Saif S."/>
            <person name="Shea T."/>
            <person name="Shenoy N."/>
            <person name="Sisk P."/>
            <person name="Stolte C."/>
            <person name="Sykes S."/>
            <person name="Walk T."/>
            <person name="White J."/>
            <person name="Yandava C."/>
            <person name="Haas B."/>
            <person name="Nusbaum C."/>
            <person name="Birren B."/>
        </authorList>
    </citation>
    <scope>NUCLEOTIDE SEQUENCE</scope>
    <source>
        <strain evidence="8">ATCC 64411</strain>
    </source>
</reference>
<evidence type="ECO:0000256" key="2">
    <source>
        <dbReference type="ARBA" id="ARBA00005249"/>
    </source>
</evidence>
<dbReference type="GO" id="GO:0006367">
    <property type="term" value="P:transcription initiation at RNA polymerase II promoter"/>
    <property type="evidence" value="ECO:0007669"/>
    <property type="project" value="InterPro"/>
</dbReference>
<keyword evidence="5" id="KW-0804">Transcription</keyword>
<dbReference type="GO" id="GO:0016251">
    <property type="term" value="F:RNA polymerase II general transcription initiation factor activity"/>
    <property type="evidence" value="ECO:0007669"/>
    <property type="project" value="TreeGrafter"/>
</dbReference>
<feature type="compositionally biased region" description="Pro residues" evidence="7">
    <location>
        <begin position="1"/>
        <end position="11"/>
    </location>
</feature>
<keyword evidence="4" id="KW-0238">DNA-binding</keyword>
<evidence type="ECO:0000256" key="3">
    <source>
        <dbReference type="ARBA" id="ARBA00023015"/>
    </source>
</evidence>
<protein>
    <submittedName>
        <fullName evidence="8 9">Uncharacterized protein</fullName>
    </submittedName>
</protein>
<dbReference type="eggNOG" id="KOG2393">
    <property type="taxonomic scope" value="Eukaryota"/>
</dbReference>
<feature type="region of interest" description="Disordered" evidence="7">
    <location>
        <begin position="1"/>
        <end position="88"/>
    </location>
</feature>
<dbReference type="SUPFAM" id="SSF50916">
    <property type="entry name" value="Rap30/74 interaction domains"/>
    <property type="match status" value="1"/>
</dbReference>
<feature type="compositionally biased region" description="Basic and acidic residues" evidence="7">
    <location>
        <begin position="446"/>
        <end position="455"/>
    </location>
</feature>
<organism evidence="9 10">
    <name type="scientific">Magnaporthiopsis poae (strain ATCC 64411 / 73-15)</name>
    <name type="common">Kentucky bluegrass fungus</name>
    <name type="synonym">Magnaporthe poae</name>
    <dbReference type="NCBI Taxonomy" id="644358"/>
    <lineage>
        <taxon>Eukaryota</taxon>
        <taxon>Fungi</taxon>
        <taxon>Dikarya</taxon>
        <taxon>Ascomycota</taxon>
        <taxon>Pezizomycotina</taxon>
        <taxon>Sordariomycetes</taxon>
        <taxon>Sordariomycetidae</taxon>
        <taxon>Magnaporthales</taxon>
        <taxon>Magnaporthaceae</taxon>
        <taxon>Magnaporthiopsis</taxon>
    </lineage>
</organism>
<evidence type="ECO:0000313" key="8">
    <source>
        <dbReference type="EMBL" id="KLU85980.1"/>
    </source>
</evidence>
<evidence type="ECO:0000313" key="9">
    <source>
        <dbReference type="EnsemblFungi" id="MAPG_04999T0"/>
    </source>
</evidence>
<feature type="compositionally biased region" description="Basic residues" evidence="7">
    <location>
        <begin position="456"/>
        <end position="466"/>
    </location>
</feature>
<feature type="compositionally biased region" description="Acidic residues" evidence="7">
    <location>
        <begin position="435"/>
        <end position="445"/>
    </location>
</feature>
<feature type="compositionally biased region" description="Basic and acidic residues" evidence="7">
    <location>
        <begin position="496"/>
        <end position="522"/>
    </location>
</feature>
<reference evidence="9" key="5">
    <citation type="submission" date="2015-06" db="UniProtKB">
        <authorList>
            <consortium name="EnsemblFungi"/>
        </authorList>
    </citation>
    <scope>IDENTIFICATION</scope>
    <source>
        <strain evidence="9">ATCC 64411</strain>
    </source>
</reference>
<keyword evidence="6" id="KW-0539">Nucleus</keyword>
<name>A0A0C4DY88_MAGP6</name>
<evidence type="ECO:0000256" key="4">
    <source>
        <dbReference type="ARBA" id="ARBA00023125"/>
    </source>
</evidence>
<feature type="region of interest" description="Disordered" evidence="7">
    <location>
        <begin position="369"/>
        <end position="655"/>
    </location>
</feature>
<dbReference type="GO" id="GO:0003677">
    <property type="term" value="F:DNA binding"/>
    <property type="evidence" value="ECO:0007669"/>
    <property type="project" value="UniProtKB-KW"/>
</dbReference>
<accession>A0A0C4DY88</accession>
<dbReference type="GO" id="GO:0032968">
    <property type="term" value="P:positive regulation of transcription elongation by RNA polymerase II"/>
    <property type="evidence" value="ECO:0007669"/>
    <property type="project" value="InterPro"/>
</dbReference>
<proteinExistence type="inferred from homology"/>
<evidence type="ECO:0000313" key="10">
    <source>
        <dbReference type="Proteomes" id="UP000011715"/>
    </source>
</evidence>
<dbReference type="GO" id="GO:0005674">
    <property type="term" value="C:transcription factor TFIIF complex"/>
    <property type="evidence" value="ECO:0007669"/>
    <property type="project" value="TreeGrafter"/>
</dbReference>
<feature type="compositionally biased region" description="Polar residues" evidence="7">
    <location>
        <begin position="551"/>
        <end position="560"/>
    </location>
</feature>
<feature type="compositionally biased region" description="Acidic residues" evidence="7">
    <location>
        <begin position="390"/>
        <end position="416"/>
    </location>
</feature>
<dbReference type="EnsemblFungi" id="MAPG_04999T0">
    <property type="protein sequence ID" value="MAPG_04999T0"/>
    <property type="gene ID" value="MAPG_04999"/>
</dbReference>
<comment type="subcellular location">
    <subcellularLocation>
        <location evidence="1">Nucleus</location>
    </subcellularLocation>
</comment>
<dbReference type="Proteomes" id="UP000011715">
    <property type="component" value="Unassembled WGS sequence"/>
</dbReference>
<feature type="compositionally biased region" description="Polar residues" evidence="7">
    <location>
        <begin position="63"/>
        <end position="78"/>
    </location>
</feature>
<feature type="compositionally biased region" description="Low complexity" evidence="7">
    <location>
        <begin position="26"/>
        <end position="35"/>
    </location>
</feature>
<comment type="similarity">
    <text evidence="2">Belongs to the TFIIF alpha subunit family.</text>
</comment>
<sequence length="727" mass="79346">MSAPGPNPPNGPSANAPNPNGPNPTAPNAAQNAAAMRIPASLRRRTAAASNPLVGRRKHDPSKTMNRPASTQRPSSTAYVKATPKDPLIALKEQNEKRLKEFEAQRKKNGGWTNPPPQGEYMDYPLVISKRALKDGARFHVMRFSKAKGGNIDHNVDPTDPSDFTRPVTLHRRDARQPAPGREVKEEPVVEEEPAKPTIDEKEAERLEKLKAEKEAQRQEDLAKIAPGVKTNTNAEPAQKKTQKKEKPFNAHFHTKKSADPTAGELRYVESLPWHIEDADGKNVWVGQYVAPLSRANVGLVISGQGFKMIPLEKYYRFIAKPAFKGFTIEEAEAQMKQKLKMPIWADKGESKEAKAELAATRRWMSGGSMVKQESSTYRAAPRSEKIDHDDVDMSGDEFQDDDEAPTMERDNDEDAKDARERQRRDHLGANLFGEADEKEVDEEETAKMLEDAVRKMHGKKVRKALTRHEKHLEYQSDSDSNPYASSSDEEEEKAEEEKKDEANGKDGEKESESKDAKDKKAAAKGSASASGKSKADTAKGSKSLKRPGSPNLSESSGNESSRKKAKKTVTSSVQPSRSGTPLPQRTKVKPPGGATSDGEGEMSDGGLKKKRSKLGGTGTPGGSRAGSPVPTQGPVASSSAGVSPKKAAPVPDGSGQIITREELLAALEANPNGISIGDLLKRYFSDRVGDGENKLQKNKFISLVTRNSIFRKADKLLLPKPKKEAS</sequence>
<evidence type="ECO:0000256" key="5">
    <source>
        <dbReference type="ARBA" id="ARBA00023163"/>
    </source>
</evidence>
<evidence type="ECO:0000256" key="1">
    <source>
        <dbReference type="ARBA" id="ARBA00004123"/>
    </source>
</evidence>
<feature type="compositionally biased region" description="Low complexity" evidence="7">
    <location>
        <begin position="524"/>
        <end position="533"/>
    </location>
</feature>
<dbReference type="PANTHER" id="PTHR13011:SF0">
    <property type="entry name" value="GENERAL TRANSCRIPTION FACTOR IIF SUBUNIT 1"/>
    <property type="match status" value="1"/>
</dbReference>
<reference evidence="8" key="3">
    <citation type="submission" date="2011-03" db="EMBL/GenBank/DDBJ databases">
        <title>Annotation of Magnaporthe poae ATCC 64411.</title>
        <authorList>
            <person name="Ma L.-J."/>
            <person name="Dead R."/>
            <person name="Young S.K."/>
            <person name="Zeng Q."/>
            <person name="Gargeya S."/>
            <person name="Fitzgerald M."/>
            <person name="Haas B."/>
            <person name="Abouelleil A."/>
            <person name="Alvarado L."/>
            <person name="Arachchi H.M."/>
            <person name="Berlin A."/>
            <person name="Brown A."/>
            <person name="Chapman S.B."/>
            <person name="Chen Z."/>
            <person name="Dunbar C."/>
            <person name="Freedman E."/>
            <person name="Gearin G."/>
            <person name="Gellesch M."/>
            <person name="Goldberg J."/>
            <person name="Griggs A."/>
            <person name="Gujja S."/>
            <person name="Heiman D."/>
            <person name="Howarth C."/>
            <person name="Larson L."/>
            <person name="Lui A."/>
            <person name="MacDonald P.J.P."/>
            <person name="Mehta T."/>
            <person name="Montmayeur A."/>
            <person name="Murphy C."/>
            <person name="Neiman D."/>
            <person name="Pearson M."/>
            <person name="Priest M."/>
            <person name="Roberts A."/>
            <person name="Saif S."/>
            <person name="Shea T."/>
            <person name="Shenoy N."/>
            <person name="Sisk P."/>
            <person name="Stolte C."/>
            <person name="Sykes S."/>
            <person name="Yandava C."/>
            <person name="Wortman J."/>
            <person name="Nusbaum C."/>
            <person name="Birren B."/>
        </authorList>
    </citation>
    <scope>NUCLEOTIDE SEQUENCE</scope>
    <source>
        <strain evidence="8">ATCC 64411</strain>
    </source>
</reference>
<dbReference type="InterPro" id="IPR011039">
    <property type="entry name" value="TFIIF_interaction"/>
</dbReference>
<keyword evidence="3" id="KW-0805">Transcription regulation</keyword>